<feature type="compositionally biased region" description="Polar residues" evidence="1">
    <location>
        <begin position="182"/>
        <end position="193"/>
    </location>
</feature>
<dbReference type="RefSeq" id="XP_033588643.1">
    <property type="nucleotide sequence ID" value="XM_033735560.1"/>
</dbReference>
<proteinExistence type="predicted"/>
<feature type="region of interest" description="Disordered" evidence="1">
    <location>
        <begin position="11"/>
        <end position="170"/>
    </location>
</feature>
<feature type="compositionally biased region" description="Polar residues" evidence="1">
    <location>
        <begin position="207"/>
        <end position="219"/>
    </location>
</feature>
<dbReference type="AlphaFoldDB" id="A0A6A6PRJ1"/>
<protein>
    <submittedName>
        <fullName evidence="2">Uncharacterized protein</fullName>
    </submittedName>
</protein>
<dbReference type="EMBL" id="MU001637">
    <property type="protein sequence ID" value="KAF2482073.1"/>
    <property type="molecule type" value="Genomic_DNA"/>
</dbReference>
<feature type="compositionally biased region" description="Acidic residues" evidence="1">
    <location>
        <begin position="249"/>
        <end position="260"/>
    </location>
</feature>
<feature type="region of interest" description="Disordered" evidence="1">
    <location>
        <begin position="182"/>
        <end position="260"/>
    </location>
</feature>
<name>A0A6A6PRJ1_9PEZI</name>
<gene>
    <name evidence="2" type="ORF">BDY17DRAFT_311659</name>
</gene>
<accession>A0A6A6PRJ1</accession>
<feature type="compositionally biased region" description="Low complexity" evidence="1">
    <location>
        <begin position="132"/>
        <end position="146"/>
    </location>
</feature>
<organism evidence="2 3">
    <name type="scientific">Neohortaea acidophila</name>
    <dbReference type="NCBI Taxonomy" id="245834"/>
    <lineage>
        <taxon>Eukaryota</taxon>
        <taxon>Fungi</taxon>
        <taxon>Dikarya</taxon>
        <taxon>Ascomycota</taxon>
        <taxon>Pezizomycotina</taxon>
        <taxon>Dothideomycetes</taxon>
        <taxon>Dothideomycetidae</taxon>
        <taxon>Mycosphaerellales</taxon>
        <taxon>Teratosphaeriaceae</taxon>
        <taxon>Neohortaea</taxon>
    </lineage>
</organism>
<dbReference type="Proteomes" id="UP000799767">
    <property type="component" value="Unassembled WGS sequence"/>
</dbReference>
<feature type="compositionally biased region" description="Low complexity" evidence="1">
    <location>
        <begin position="11"/>
        <end position="22"/>
    </location>
</feature>
<feature type="compositionally biased region" description="Basic and acidic residues" evidence="1">
    <location>
        <begin position="89"/>
        <end position="99"/>
    </location>
</feature>
<feature type="compositionally biased region" description="Low complexity" evidence="1">
    <location>
        <begin position="194"/>
        <end position="206"/>
    </location>
</feature>
<dbReference type="OrthoDB" id="3910890at2759"/>
<evidence type="ECO:0000313" key="2">
    <source>
        <dbReference type="EMBL" id="KAF2482073.1"/>
    </source>
</evidence>
<evidence type="ECO:0000256" key="1">
    <source>
        <dbReference type="SAM" id="MobiDB-lite"/>
    </source>
</evidence>
<sequence length="273" mass="29349">MSLGILDYYFTTPSPKLSPTLPAKTPNLELPPIDPVKEKFDFELAPAETSLPAASTPPQESWERQRDLDAVSGAASLPDEILDPSAEPHASRPDSRAKETYTLFPNVKVTTPPSRPGDLLNTTRRSPPPPATSHSTNHPNTSSASSRPRKESTSASTHSHHTTRDLLPTIYPHPARIPLRILSSSGVASTPRVTSTATETNSTTSSPQDSRWSQDTVTSPLAAPTLGSARRTSFGSLLGSSGGLYPECFFDDDDDEDDDGADEAVIIYPKSLF</sequence>
<keyword evidence="3" id="KW-1185">Reference proteome</keyword>
<dbReference type="GeneID" id="54476562"/>
<evidence type="ECO:0000313" key="3">
    <source>
        <dbReference type="Proteomes" id="UP000799767"/>
    </source>
</evidence>
<reference evidence="2" key="1">
    <citation type="journal article" date="2020" name="Stud. Mycol.">
        <title>101 Dothideomycetes genomes: a test case for predicting lifestyles and emergence of pathogens.</title>
        <authorList>
            <person name="Haridas S."/>
            <person name="Albert R."/>
            <person name="Binder M."/>
            <person name="Bloem J."/>
            <person name="Labutti K."/>
            <person name="Salamov A."/>
            <person name="Andreopoulos B."/>
            <person name="Baker S."/>
            <person name="Barry K."/>
            <person name="Bills G."/>
            <person name="Bluhm B."/>
            <person name="Cannon C."/>
            <person name="Castanera R."/>
            <person name="Culley D."/>
            <person name="Daum C."/>
            <person name="Ezra D."/>
            <person name="Gonzalez J."/>
            <person name="Henrissat B."/>
            <person name="Kuo A."/>
            <person name="Liang C."/>
            <person name="Lipzen A."/>
            <person name="Lutzoni F."/>
            <person name="Magnuson J."/>
            <person name="Mondo S."/>
            <person name="Nolan M."/>
            <person name="Ohm R."/>
            <person name="Pangilinan J."/>
            <person name="Park H.-J."/>
            <person name="Ramirez L."/>
            <person name="Alfaro M."/>
            <person name="Sun H."/>
            <person name="Tritt A."/>
            <person name="Yoshinaga Y."/>
            <person name="Zwiers L.-H."/>
            <person name="Turgeon B."/>
            <person name="Goodwin S."/>
            <person name="Spatafora J."/>
            <person name="Crous P."/>
            <person name="Grigoriev I."/>
        </authorList>
    </citation>
    <scope>NUCLEOTIDE SEQUENCE</scope>
    <source>
        <strain evidence="2">CBS 113389</strain>
    </source>
</reference>